<keyword evidence="3" id="KW-0732">Signal</keyword>
<dbReference type="EMBL" id="ABJB010476898">
    <property type="status" value="NOT_ANNOTATED_CDS"/>
    <property type="molecule type" value="Genomic_DNA"/>
</dbReference>
<dbReference type="PaxDb" id="6945-B7PRF5"/>
<sequence length="428" mass="45048">MLAHGLVLTAWAILLVSVGRPGTVAQQPDQPGGEGAPVVVVTGPIVRVWEPTRGGAPSTVGLPTPHHAYEEEEEERERPPPVFVRAQPVPLSEPQGTGWVPMLPGGGSWLSQPHPPRYPPPTSVGPSTFVFPASRPAYPPAPQQNVPPNSVGAFARARWRGGDPAPYPPPNAIPPATDGATRHLADATPAQKAPSDTNRNDVRLQTPGPFPSTEPTQIRGTTDPTVSFDPTTTADHYAVSPAATTHGAAPNSSSPLRVPDDVLEQRNSRHGDATVGATVGEGVTATPNETATPKVTRTEMPGIESPGYVLSGGAVAGIVIGAVSLLALLAGAATYAFLRHPSLRLLGGRDKSSSENVAYIDDSVRSGYMNAHIELPKVPAVCFRHGAQTASLTHASTVSSFAVLQRLPDDVTEAWRRCLPQSRRNIFY</sequence>
<keyword evidence="2" id="KW-0812">Transmembrane</keyword>
<protein>
    <submittedName>
        <fullName evidence="4 5">Uncharacterized protein</fullName>
    </submittedName>
</protein>
<feature type="region of interest" description="Disordered" evidence="1">
    <location>
        <begin position="158"/>
        <end position="224"/>
    </location>
</feature>
<feature type="chain" id="PRO_5014568114" evidence="3">
    <location>
        <begin position="26"/>
        <end position="428"/>
    </location>
</feature>
<feature type="transmembrane region" description="Helical" evidence="2">
    <location>
        <begin position="308"/>
        <end position="338"/>
    </location>
</feature>
<name>B7PRF5_IXOSC</name>
<dbReference type="VEuPathDB" id="VectorBase:ISCP_014110"/>
<evidence type="ECO:0000256" key="1">
    <source>
        <dbReference type="SAM" id="MobiDB-lite"/>
    </source>
</evidence>
<dbReference type="EMBL" id="DS772378">
    <property type="protein sequence ID" value="EEC09177.1"/>
    <property type="molecule type" value="Genomic_DNA"/>
</dbReference>
<dbReference type="EnsemblMetazoa" id="ISCW007294-RA">
    <property type="protein sequence ID" value="ISCW007294-PA"/>
    <property type="gene ID" value="ISCW007294"/>
</dbReference>
<keyword evidence="2" id="KW-1133">Transmembrane helix</keyword>
<dbReference type="EMBL" id="ABJB010721517">
    <property type="status" value="NOT_ANNOTATED_CDS"/>
    <property type="molecule type" value="Genomic_DNA"/>
</dbReference>
<evidence type="ECO:0000313" key="5">
    <source>
        <dbReference type="EnsemblMetazoa" id="ISCW007294-PA"/>
    </source>
</evidence>
<organism>
    <name type="scientific">Ixodes scapularis</name>
    <name type="common">Black-legged tick</name>
    <name type="synonym">Deer tick</name>
    <dbReference type="NCBI Taxonomy" id="6945"/>
    <lineage>
        <taxon>Eukaryota</taxon>
        <taxon>Metazoa</taxon>
        <taxon>Ecdysozoa</taxon>
        <taxon>Arthropoda</taxon>
        <taxon>Chelicerata</taxon>
        <taxon>Arachnida</taxon>
        <taxon>Acari</taxon>
        <taxon>Parasitiformes</taxon>
        <taxon>Ixodida</taxon>
        <taxon>Ixodoidea</taxon>
        <taxon>Ixodidae</taxon>
        <taxon>Ixodinae</taxon>
        <taxon>Ixodes</taxon>
    </lineage>
</organism>
<evidence type="ECO:0000256" key="2">
    <source>
        <dbReference type="SAM" id="Phobius"/>
    </source>
</evidence>
<dbReference type="HOGENOM" id="CLU_641396_0_0_1"/>
<evidence type="ECO:0000256" key="3">
    <source>
        <dbReference type="SAM" id="SignalP"/>
    </source>
</evidence>
<accession>B7PRF5</accession>
<feature type="compositionally biased region" description="Polar residues" evidence="1">
    <location>
        <begin position="213"/>
        <end position="224"/>
    </location>
</feature>
<reference evidence="4 6" key="1">
    <citation type="submission" date="2008-03" db="EMBL/GenBank/DDBJ databases">
        <title>Annotation of Ixodes scapularis.</title>
        <authorList>
            <consortium name="Ixodes scapularis Genome Project Consortium"/>
            <person name="Caler E."/>
            <person name="Hannick L.I."/>
            <person name="Bidwell S."/>
            <person name="Joardar V."/>
            <person name="Thiagarajan M."/>
            <person name="Amedeo P."/>
            <person name="Galinsky K.J."/>
            <person name="Schobel S."/>
            <person name="Inman J."/>
            <person name="Hostetler J."/>
            <person name="Miller J."/>
            <person name="Hammond M."/>
            <person name="Megy K."/>
            <person name="Lawson D."/>
            <person name="Kodira C."/>
            <person name="Sutton G."/>
            <person name="Meyer J."/>
            <person name="Hill C.A."/>
            <person name="Birren B."/>
            <person name="Nene V."/>
            <person name="Collins F."/>
            <person name="Alarcon-Chaidez F."/>
            <person name="Wikel S."/>
            <person name="Strausberg R."/>
        </authorList>
    </citation>
    <scope>NUCLEOTIDE SEQUENCE [LARGE SCALE GENOMIC DNA]</scope>
    <source>
        <strain evidence="6">Wikel</strain>
        <strain evidence="4">Wikel colony</strain>
    </source>
</reference>
<keyword evidence="2" id="KW-0472">Membrane</keyword>
<feature type="region of interest" description="Disordered" evidence="1">
    <location>
        <begin position="50"/>
        <end position="79"/>
    </location>
</feature>
<dbReference type="InParanoid" id="B7PRF5"/>
<feature type="signal peptide" evidence="3">
    <location>
        <begin position="1"/>
        <end position="25"/>
    </location>
</feature>
<reference evidence="5" key="2">
    <citation type="submission" date="2020-05" db="UniProtKB">
        <authorList>
            <consortium name="EnsemblMetazoa"/>
        </authorList>
    </citation>
    <scope>IDENTIFICATION</scope>
    <source>
        <strain evidence="5">wikel</strain>
    </source>
</reference>
<dbReference type="Proteomes" id="UP000001555">
    <property type="component" value="Unassembled WGS sequence"/>
</dbReference>
<dbReference type="AlphaFoldDB" id="B7PRF5"/>
<proteinExistence type="predicted"/>
<dbReference type="VEuPathDB" id="VectorBase:ISCW007294"/>
<dbReference type="OrthoDB" id="8192800at2759"/>
<gene>
    <name evidence="4" type="ORF">IscW_ISCW007294</name>
</gene>
<evidence type="ECO:0000313" key="6">
    <source>
        <dbReference type="Proteomes" id="UP000001555"/>
    </source>
</evidence>
<keyword evidence="6" id="KW-1185">Reference proteome</keyword>
<dbReference type="VEuPathDB" id="VectorBase:ISCI007294"/>
<evidence type="ECO:0000313" key="4">
    <source>
        <dbReference type="EMBL" id="EEC09177.1"/>
    </source>
</evidence>